<proteinExistence type="predicted"/>
<accession>A0A2H0UCF8</accession>
<sequence length="177" mass="19731">MSEGGDGGRVDSLWNVANLRQLRSISHYYGDSTRQFLIAAAVLMLVASPFYGDNFRVEFPLEVMSVLIIIACAALINPKAAFAFVGSTLISGVGAGVYAMWGVLAYDTINPIAFALRIAISILFLSAFYFSLKTLRAFMLRQIGKRETVDEFESDEEKARTNELEEERMQTRPEDVR</sequence>
<reference evidence="4" key="1">
    <citation type="submission" date="2017-09" db="EMBL/GenBank/DDBJ databases">
        <title>Depth-based differentiation of microbial function through sediment-hosted aquifers and enrichment of novel symbionts in the deep terrestrial subsurface.</title>
        <authorList>
            <person name="Probst A.J."/>
            <person name="Ladd B."/>
            <person name="Jarett J.K."/>
            <person name="Geller-Mcgrath D.E."/>
            <person name="Sieber C.M.K."/>
            <person name="Emerson J.B."/>
            <person name="Anantharaman K."/>
            <person name="Thomas B.C."/>
            <person name="Malmstrom R."/>
            <person name="Stieglmeier M."/>
            <person name="Klingl A."/>
            <person name="Woyke T."/>
            <person name="Ryan C.M."/>
            <person name="Banfield J.F."/>
        </authorList>
    </citation>
    <scope>NUCLEOTIDE SEQUENCE [LARGE SCALE GENOMIC DNA]</scope>
</reference>
<name>A0A2H0UCF8_9BACT</name>
<evidence type="ECO:0000313" key="4">
    <source>
        <dbReference type="Proteomes" id="UP000231192"/>
    </source>
</evidence>
<protein>
    <submittedName>
        <fullName evidence="3">Uncharacterized protein</fullName>
    </submittedName>
</protein>
<feature type="region of interest" description="Disordered" evidence="1">
    <location>
        <begin position="150"/>
        <end position="177"/>
    </location>
</feature>
<keyword evidence="2" id="KW-1133">Transmembrane helix</keyword>
<organism evidence="3 4">
    <name type="scientific">Candidatus Kaiserbacteria bacterium CG10_big_fil_rev_8_21_14_0_10_51_14</name>
    <dbReference type="NCBI Taxonomy" id="1974610"/>
    <lineage>
        <taxon>Bacteria</taxon>
        <taxon>Candidatus Kaiseribacteriota</taxon>
    </lineage>
</organism>
<keyword evidence="2" id="KW-0812">Transmembrane</keyword>
<feature type="transmembrane region" description="Helical" evidence="2">
    <location>
        <begin position="57"/>
        <end position="76"/>
    </location>
</feature>
<dbReference type="AlphaFoldDB" id="A0A2H0UCF8"/>
<feature type="transmembrane region" description="Helical" evidence="2">
    <location>
        <begin position="112"/>
        <end position="132"/>
    </location>
</feature>
<dbReference type="EMBL" id="PFBK01000003">
    <property type="protein sequence ID" value="PIR84103.1"/>
    <property type="molecule type" value="Genomic_DNA"/>
</dbReference>
<evidence type="ECO:0000256" key="2">
    <source>
        <dbReference type="SAM" id="Phobius"/>
    </source>
</evidence>
<keyword evidence="2" id="KW-0472">Membrane</keyword>
<dbReference type="Proteomes" id="UP000231192">
    <property type="component" value="Unassembled WGS sequence"/>
</dbReference>
<feature type="compositionally biased region" description="Basic and acidic residues" evidence="1">
    <location>
        <begin position="157"/>
        <end position="177"/>
    </location>
</feature>
<evidence type="ECO:0000313" key="3">
    <source>
        <dbReference type="EMBL" id="PIR84103.1"/>
    </source>
</evidence>
<comment type="caution">
    <text evidence="3">The sequence shown here is derived from an EMBL/GenBank/DDBJ whole genome shotgun (WGS) entry which is preliminary data.</text>
</comment>
<gene>
    <name evidence="3" type="ORF">COU18_01735</name>
</gene>
<feature type="transmembrane region" description="Helical" evidence="2">
    <location>
        <begin position="83"/>
        <end position="106"/>
    </location>
</feature>
<evidence type="ECO:0000256" key="1">
    <source>
        <dbReference type="SAM" id="MobiDB-lite"/>
    </source>
</evidence>